<reference evidence="1" key="2">
    <citation type="journal article" date="2022" name="BMC Genomics">
        <title>Comparative genome analysis of mycobacteria focusing on tRNA and non-coding RNA.</title>
        <authorList>
            <person name="Behra P.R.K."/>
            <person name="Pettersson B.M.F."/>
            <person name="Ramesh M."/>
            <person name="Das S."/>
            <person name="Dasgupta S."/>
            <person name="Kirsebom L.A."/>
        </authorList>
    </citation>
    <scope>NUCLEOTIDE SEQUENCE</scope>
    <source>
        <strain evidence="1">DSM 44838</strain>
    </source>
</reference>
<protein>
    <submittedName>
        <fullName evidence="1">Uncharacterized protein</fullName>
    </submittedName>
</protein>
<evidence type="ECO:0000313" key="2">
    <source>
        <dbReference type="Proteomes" id="UP001141629"/>
    </source>
</evidence>
<gene>
    <name evidence="1" type="ORF">H7K45_28665</name>
</gene>
<keyword evidence="2" id="KW-1185">Reference proteome</keyword>
<sequence>MSDGIVGIIKDAVVAAVGITPSAVSAIPDSVADPEAVHAVQKHYAEAGFVLDENTAQDIVDHDRI</sequence>
<evidence type="ECO:0000313" key="1">
    <source>
        <dbReference type="EMBL" id="MCV7424523.1"/>
    </source>
</evidence>
<dbReference type="RefSeq" id="WP_263999590.1">
    <property type="nucleotide sequence ID" value="NZ_JACKVK010000015.1"/>
</dbReference>
<dbReference type="EMBL" id="JACKVK010000015">
    <property type="protein sequence ID" value="MCV7424523.1"/>
    <property type="molecule type" value="Genomic_DNA"/>
</dbReference>
<dbReference type="AlphaFoldDB" id="A0A9X3C3K1"/>
<reference evidence="1" key="1">
    <citation type="submission" date="2020-07" db="EMBL/GenBank/DDBJ databases">
        <authorList>
            <person name="Pettersson B.M.F."/>
            <person name="Behra P.R.K."/>
            <person name="Ramesh M."/>
            <person name="Das S."/>
            <person name="Dasgupta S."/>
            <person name="Kirsebom L.A."/>
        </authorList>
    </citation>
    <scope>NUCLEOTIDE SEQUENCE</scope>
    <source>
        <strain evidence="1">DSM 44838</strain>
    </source>
</reference>
<accession>A0A9X3C3K1</accession>
<proteinExistence type="predicted"/>
<name>A0A9X3C3K1_9MYCO</name>
<comment type="caution">
    <text evidence="1">The sequence shown here is derived from an EMBL/GenBank/DDBJ whole genome shotgun (WGS) entry which is preliminary data.</text>
</comment>
<organism evidence="1 2">
    <name type="scientific">Mycobacterium yunnanensis</name>
    <dbReference type="NCBI Taxonomy" id="368477"/>
    <lineage>
        <taxon>Bacteria</taxon>
        <taxon>Bacillati</taxon>
        <taxon>Actinomycetota</taxon>
        <taxon>Actinomycetes</taxon>
        <taxon>Mycobacteriales</taxon>
        <taxon>Mycobacteriaceae</taxon>
        <taxon>Mycobacterium</taxon>
    </lineage>
</organism>
<dbReference type="Proteomes" id="UP001141629">
    <property type="component" value="Unassembled WGS sequence"/>
</dbReference>